<dbReference type="Proteomes" id="UP001464555">
    <property type="component" value="Unassembled WGS sequence"/>
</dbReference>
<evidence type="ECO:0008006" key="4">
    <source>
        <dbReference type="Google" id="ProtNLM"/>
    </source>
</evidence>
<sequence length="169" mass="19060">MKNFIQMLLLLVFATGFAQETSSHIDVDDTVAIEMPGDVYVLDTIQNGMKLLQYRADTNNSIFLIQRVKITQISEPLPKERLISVYKGLLAGHAKTLADNGYEILRTTETEISGQPARRVLYGKNKQPLAEFLFLIKGLFIYTSSYSSEQYFDEKVSTAFLAGIKIKPE</sequence>
<dbReference type="RefSeq" id="WP_341696379.1">
    <property type="nucleotide sequence ID" value="NZ_JBBYHR010000003.1"/>
</dbReference>
<evidence type="ECO:0000313" key="2">
    <source>
        <dbReference type="EMBL" id="MEL1244067.1"/>
    </source>
</evidence>
<proteinExistence type="predicted"/>
<reference evidence="2 3" key="1">
    <citation type="submission" date="2024-04" db="EMBL/GenBank/DDBJ databases">
        <title>Flavobacterium sp. DGU11 16S ribosomal RNA gene Genome sequencing and assembly.</title>
        <authorList>
            <person name="Park S."/>
        </authorList>
    </citation>
    <scope>NUCLEOTIDE SEQUENCE [LARGE SCALE GENOMIC DNA]</scope>
    <source>
        <strain evidence="2 3">DGU11</strain>
    </source>
</reference>
<dbReference type="EMBL" id="JBBYHR010000003">
    <property type="protein sequence ID" value="MEL1244067.1"/>
    <property type="molecule type" value="Genomic_DNA"/>
</dbReference>
<evidence type="ECO:0000313" key="3">
    <source>
        <dbReference type="Proteomes" id="UP001464555"/>
    </source>
</evidence>
<organism evidence="2 3">
    <name type="scientific">Flavobacterium arundinis</name>
    <dbReference type="NCBI Taxonomy" id="3139143"/>
    <lineage>
        <taxon>Bacteria</taxon>
        <taxon>Pseudomonadati</taxon>
        <taxon>Bacteroidota</taxon>
        <taxon>Flavobacteriia</taxon>
        <taxon>Flavobacteriales</taxon>
        <taxon>Flavobacteriaceae</taxon>
        <taxon>Flavobacterium</taxon>
    </lineage>
</organism>
<comment type="caution">
    <text evidence="2">The sequence shown here is derived from an EMBL/GenBank/DDBJ whole genome shotgun (WGS) entry which is preliminary data.</text>
</comment>
<accession>A0ABU9HV82</accession>
<keyword evidence="1" id="KW-0732">Signal</keyword>
<name>A0ABU9HV82_9FLAO</name>
<feature type="chain" id="PRO_5045373846" description="DUF1795 domain-containing protein" evidence="1">
    <location>
        <begin position="19"/>
        <end position="169"/>
    </location>
</feature>
<feature type="signal peptide" evidence="1">
    <location>
        <begin position="1"/>
        <end position="18"/>
    </location>
</feature>
<protein>
    <recommendedName>
        <fullName evidence="4">DUF1795 domain-containing protein</fullName>
    </recommendedName>
</protein>
<evidence type="ECO:0000256" key="1">
    <source>
        <dbReference type="SAM" id="SignalP"/>
    </source>
</evidence>
<keyword evidence="3" id="KW-1185">Reference proteome</keyword>
<gene>
    <name evidence="2" type="ORF">AAEO56_07345</name>
</gene>